<accession>A0A498IQJ5</accession>
<dbReference type="InterPro" id="IPR039172">
    <property type="entry name" value="PTD"/>
</dbReference>
<name>A0A498IQJ5_MALDO</name>
<gene>
    <name evidence="1" type="ORF">DVH24_027141</name>
</gene>
<dbReference type="PANTHER" id="PTHR37394">
    <property type="entry name" value="PROTEIN PARTING DANCERS"/>
    <property type="match status" value="1"/>
</dbReference>
<organism evidence="1 2">
    <name type="scientific">Malus domestica</name>
    <name type="common">Apple</name>
    <name type="synonym">Pyrus malus</name>
    <dbReference type="NCBI Taxonomy" id="3750"/>
    <lineage>
        <taxon>Eukaryota</taxon>
        <taxon>Viridiplantae</taxon>
        <taxon>Streptophyta</taxon>
        <taxon>Embryophyta</taxon>
        <taxon>Tracheophyta</taxon>
        <taxon>Spermatophyta</taxon>
        <taxon>Magnoliopsida</taxon>
        <taxon>eudicotyledons</taxon>
        <taxon>Gunneridae</taxon>
        <taxon>Pentapetalae</taxon>
        <taxon>rosids</taxon>
        <taxon>fabids</taxon>
        <taxon>Rosales</taxon>
        <taxon>Rosaceae</taxon>
        <taxon>Amygdaloideae</taxon>
        <taxon>Maleae</taxon>
        <taxon>Malus</taxon>
    </lineage>
</organism>
<protein>
    <submittedName>
        <fullName evidence="1">Uncharacterized protein</fullName>
    </submittedName>
</protein>
<dbReference type="AlphaFoldDB" id="A0A498IQJ5"/>
<proteinExistence type="predicted"/>
<keyword evidence="2" id="KW-1185">Reference proteome</keyword>
<evidence type="ECO:0000313" key="2">
    <source>
        <dbReference type="Proteomes" id="UP000290289"/>
    </source>
</evidence>
<dbReference type="EMBL" id="RDQH01000337">
    <property type="protein sequence ID" value="RXH84242.1"/>
    <property type="molecule type" value="Genomic_DNA"/>
</dbReference>
<comment type="caution">
    <text evidence="1">The sequence shown here is derived from an EMBL/GenBank/DDBJ whole genome shotgun (WGS) entry which is preliminary data.</text>
</comment>
<dbReference type="PANTHER" id="PTHR37394:SF1">
    <property type="entry name" value="PROTEIN PARTING DANCERS"/>
    <property type="match status" value="1"/>
</dbReference>
<dbReference type="GO" id="GO:0000712">
    <property type="term" value="P:resolution of meiotic recombination intermediates"/>
    <property type="evidence" value="ECO:0007669"/>
    <property type="project" value="InterPro"/>
</dbReference>
<evidence type="ECO:0000313" key="1">
    <source>
        <dbReference type="EMBL" id="RXH84242.1"/>
    </source>
</evidence>
<dbReference type="Proteomes" id="UP000290289">
    <property type="component" value="Chromosome 11"/>
</dbReference>
<reference evidence="1 2" key="1">
    <citation type="submission" date="2018-10" db="EMBL/GenBank/DDBJ databases">
        <title>A high-quality apple genome assembly.</title>
        <authorList>
            <person name="Hu J."/>
        </authorList>
    </citation>
    <scope>NUCLEOTIDE SEQUENCE [LARGE SCALE GENOMIC DNA]</scope>
    <source>
        <strain evidence="2">cv. HFTH1</strain>
        <tissue evidence="1">Young leaf</tissue>
    </source>
</reference>
<sequence length="383" mass="43075">MMSNIWRDEQHPSLINFISAFLAANSFRLNFVPISPDFIFNCGGSSVAFVFVTSLESTAISQLFGRVEKLKMQFPTLCVVITLPTMEQDDLFVRSSLNHELVSKQEDVTAQLKAERKQTVQAPGIFQRVIKAIPGIDTPDTNAVRNSSYEQTSSYNHMLKEHGTTLVVVILEAAILVSIRPKNEDAGDNYKDMFSKVRRLTIIHGTLAMFGHHEAFSTPLIVTDIAKSRVVAIEKSDDIQRRYNDVIGVLHRRHGGWATKTGFCAVDDVFYFEMLLICKTICQARGLVQTLGHPFVQLKGNFSRESSFTTVDITDEIYGRTTVEDDPSNSPFVMDPTIRYYAIGGRLTGVHHIYMTRCSQAFLEDLIVGTLIKLNRGWEHLAM</sequence>